<organism evidence="1 2">
    <name type="scientific">Rodentibacter rarus</name>
    <dbReference type="NCBI Taxonomy" id="1908260"/>
    <lineage>
        <taxon>Bacteria</taxon>
        <taxon>Pseudomonadati</taxon>
        <taxon>Pseudomonadota</taxon>
        <taxon>Gammaproteobacteria</taxon>
        <taxon>Pasteurellales</taxon>
        <taxon>Pasteurellaceae</taxon>
        <taxon>Rodentibacter</taxon>
    </lineage>
</organism>
<dbReference type="STRING" id="1908260.BKK50_07640"/>
<accession>A0A1V3IKN7</accession>
<evidence type="ECO:0008006" key="3">
    <source>
        <dbReference type="Google" id="ProtNLM"/>
    </source>
</evidence>
<sequence>MGKFKMDAYKIYHFLDKIAFNLKEADAAFRFYCSLLKMRKSNMRLKYYNNYIYSFHHATNLSLFDFINNAIKITEKSEVKNIESHPISFPLLRHYLFEKGTKKQQIIINKIGVKMIEIKNKISDVRNKIIAHSDQNVDDKIIISKANRRDIRYLLDLSMRLLNIYLVIYKSNIPPYFFDDGIDKELLDIYFKLKNDNDRTKRRFENISIIKNINIDIP</sequence>
<dbReference type="EMBL" id="MLHJ01000068">
    <property type="protein sequence ID" value="OOF42113.1"/>
    <property type="molecule type" value="Genomic_DNA"/>
</dbReference>
<reference evidence="1 2" key="1">
    <citation type="submission" date="2016-10" db="EMBL/GenBank/DDBJ databases">
        <title>Rodentibacter gen. nov. and new species.</title>
        <authorList>
            <person name="Christensen H."/>
        </authorList>
    </citation>
    <scope>NUCLEOTIDE SEQUENCE [LARGE SCALE GENOMIC DNA]</scope>
    <source>
        <strain evidence="1 2">CCUG17206</strain>
    </source>
</reference>
<evidence type="ECO:0000313" key="2">
    <source>
        <dbReference type="Proteomes" id="UP000189433"/>
    </source>
</evidence>
<keyword evidence="2" id="KW-1185">Reference proteome</keyword>
<evidence type="ECO:0000313" key="1">
    <source>
        <dbReference type="EMBL" id="OOF42113.1"/>
    </source>
</evidence>
<comment type="caution">
    <text evidence="1">The sequence shown here is derived from an EMBL/GenBank/DDBJ whole genome shotgun (WGS) entry which is preliminary data.</text>
</comment>
<proteinExistence type="predicted"/>
<dbReference type="Proteomes" id="UP000189433">
    <property type="component" value="Unassembled WGS sequence"/>
</dbReference>
<gene>
    <name evidence="1" type="ORF">BKK50_07640</name>
</gene>
<name>A0A1V3IKN7_9PAST</name>
<dbReference type="AlphaFoldDB" id="A0A1V3IKN7"/>
<protein>
    <recommendedName>
        <fullName evidence="3">HEPN AbiU2-like domain-containing protein</fullName>
    </recommendedName>
</protein>